<name>A0ABV6LJX5_9BACI</name>
<evidence type="ECO:0000313" key="1">
    <source>
        <dbReference type="EMBL" id="MFC0522700.1"/>
    </source>
</evidence>
<dbReference type="EMBL" id="JBHLTP010000003">
    <property type="protein sequence ID" value="MFC0522700.1"/>
    <property type="molecule type" value="Genomic_DNA"/>
</dbReference>
<reference evidence="1 2" key="1">
    <citation type="submission" date="2024-09" db="EMBL/GenBank/DDBJ databases">
        <authorList>
            <person name="Sun Q."/>
            <person name="Mori K."/>
        </authorList>
    </citation>
    <scope>NUCLEOTIDE SEQUENCE [LARGE SCALE GENOMIC DNA]</scope>
    <source>
        <strain evidence="1 2">NCAIM B.02529</strain>
    </source>
</reference>
<organism evidence="1 2">
    <name type="scientific">Pontibacillus salicampi</name>
    <dbReference type="NCBI Taxonomy" id="1449801"/>
    <lineage>
        <taxon>Bacteria</taxon>
        <taxon>Bacillati</taxon>
        <taxon>Bacillota</taxon>
        <taxon>Bacilli</taxon>
        <taxon>Bacillales</taxon>
        <taxon>Bacillaceae</taxon>
        <taxon>Pontibacillus</taxon>
    </lineage>
</organism>
<accession>A0ABV6LJX5</accession>
<comment type="caution">
    <text evidence="1">The sequence shown here is derived from an EMBL/GenBank/DDBJ whole genome shotgun (WGS) entry which is preliminary data.</text>
</comment>
<sequence length="242" mass="27624">MNKPKVEVLETYYISQNKAEVVEEVKKAVLAIYGYDLNEISSYLYYSEGDEFSKATNQSLVKARYPEEIMASVRQNMNLPNTIKENEAIMQMKKSDVLKHYFEGKNNKDYAEEAMQVILDIYGINLAQISNIEYFGISISSKGVWITQQPTDLFVIHSTVNDVGVKIYPTHYFTARTGLDSLPLSIVHGLESLGFMYRSDLNAYYYENPLKASVSDQFKGTVVRILLNAIHQQYSELVNPSH</sequence>
<gene>
    <name evidence="1" type="ORF">ACFFGV_03740</name>
</gene>
<proteinExistence type="predicted"/>
<keyword evidence="2" id="KW-1185">Reference proteome</keyword>
<dbReference type="RefSeq" id="WP_377345229.1">
    <property type="nucleotide sequence ID" value="NZ_JBHLTP010000003.1"/>
</dbReference>
<protein>
    <submittedName>
        <fullName evidence="1">Uncharacterized protein</fullName>
    </submittedName>
</protein>
<dbReference type="Proteomes" id="UP001589836">
    <property type="component" value="Unassembled WGS sequence"/>
</dbReference>
<evidence type="ECO:0000313" key="2">
    <source>
        <dbReference type="Proteomes" id="UP001589836"/>
    </source>
</evidence>